<dbReference type="Pfam" id="PF23347">
    <property type="entry name" value="TPR_Nup160_C"/>
    <property type="match status" value="1"/>
</dbReference>
<comment type="subcellular location">
    <subcellularLocation>
        <location evidence="1">Nucleus</location>
    </subcellularLocation>
</comment>
<dbReference type="EMBL" id="WIUZ02000011">
    <property type="protein sequence ID" value="KAF9782779.1"/>
    <property type="molecule type" value="Genomic_DNA"/>
</dbReference>
<dbReference type="Pfam" id="PF11715">
    <property type="entry name" value="Beta-prop_Nup120_160"/>
    <property type="match status" value="1"/>
</dbReference>
<proteinExistence type="predicted"/>
<gene>
    <name evidence="8" type="ORF">BJ322DRAFT_1110665</name>
</gene>
<dbReference type="InterPro" id="IPR059141">
    <property type="entry name" value="Beta-prop_Nup120_160"/>
</dbReference>
<evidence type="ECO:0000259" key="6">
    <source>
        <dbReference type="Pfam" id="PF23300"/>
    </source>
</evidence>
<accession>A0A9P6HA41</accession>
<evidence type="ECO:0000259" key="5">
    <source>
        <dbReference type="Pfam" id="PF11715"/>
    </source>
</evidence>
<reference evidence="8" key="2">
    <citation type="submission" date="2020-11" db="EMBL/GenBank/DDBJ databases">
        <authorList>
            <consortium name="DOE Joint Genome Institute"/>
            <person name="Kuo A."/>
            <person name="Miyauchi S."/>
            <person name="Kiss E."/>
            <person name="Drula E."/>
            <person name="Kohler A."/>
            <person name="Sanchez-Garcia M."/>
            <person name="Andreopoulos B."/>
            <person name="Barry K.W."/>
            <person name="Bonito G."/>
            <person name="Buee M."/>
            <person name="Carver A."/>
            <person name="Chen C."/>
            <person name="Cichocki N."/>
            <person name="Clum A."/>
            <person name="Culley D."/>
            <person name="Crous P.W."/>
            <person name="Fauchery L."/>
            <person name="Girlanda M."/>
            <person name="Hayes R."/>
            <person name="Keri Z."/>
            <person name="Labutti K."/>
            <person name="Lipzen A."/>
            <person name="Lombard V."/>
            <person name="Magnuson J."/>
            <person name="Maillard F."/>
            <person name="Morin E."/>
            <person name="Murat C."/>
            <person name="Nolan M."/>
            <person name="Ohm R."/>
            <person name="Pangilinan J."/>
            <person name="Pereira M."/>
            <person name="Perotto S."/>
            <person name="Peter M."/>
            <person name="Riley R."/>
            <person name="Sitrit Y."/>
            <person name="Stielow B."/>
            <person name="Szollosi G."/>
            <person name="Zifcakova L."/>
            <person name="Stursova M."/>
            <person name="Spatafora J.W."/>
            <person name="Tedersoo L."/>
            <person name="Vaario L.-M."/>
            <person name="Yamada A."/>
            <person name="Yan M."/>
            <person name="Wang P."/>
            <person name="Xu J."/>
            <person name="Bruns T."/>
            <person name="Baldrian P."/>
            <person name="Vilgalys R."/>
            <person name="Henrissat B."/>
            <person name="Grigoriev I.V."/>
            <person name="Hibbett D."/>
            <person name="Nagy L.G."/>
            <person name="Martin F.M."/>
        </authorList>
    </citation>
    <scope>NUCLEOTIDE SEQUENCE</scope>
    <source>
        <strain evidence="8">UH-Tt-Lm1</strain>
    </source>
</reference>
<evidence type="ECO:0000256" key="2">
    <source>
        <dbReference type="ARBA" id="ARBA00022448"/>
    </source>
</evidence>
<dbReference type="Proteomes" id="UP000736335">
    <property type="component" value="Unassembled WGS sequence"/>
</dbReference>
<dbReference type="GO" id="GO:0005643">
    <property type="term" value="C:nuclear pore"/>
    <property type="evidence" value="ECO:0007669"/>
    <property type="project" value="TreeGrafter"/>
</dbReference>
<feature type="domain" description="Nucleoporin Nup120/160 beta-propeller" evidence="5">
    <location>
        <begin position="62"/>
        <end position="520"/>
    </location>
</feature>
<evidence type="ECO:0000313" key="9">
    <source>
        <dbReference type="Proteomes" id="UP000736335"/>
    </source>
</evidence>
<evidence type="ECO:0000256" key="4">
    <source>
        <dbReference type="SAM" id="MobiDB-lite"/>
    </source>
</evidence>
<organism evidence="8 9">
    <name type="scientific">Thelephora terrestris</name>
    <dbReference type="NCBI Taxonomy" id="56493"/>
    <lineage>
        <taxon>Eukaryota</taxon>
        <taxon>Fungi</taxon>
        <taxon>Dikarya</taxon>
        <taxon>Basidiomycota</taxon>
        <taxon>Agaricomycotina</taxon>
        <taxon>Agaricomycetes</taxon>
        <taxon>Thelephorales</taxon>
        <taxon>Thelephoraceae</taxon>
        <taxon>Thelephora</taxon>
    </lineage>
</organism>
<feature type="domain" description="Nucleoporin nup120-like HEAT repeat" evidence="6">
    <location>
        <begin position="801"/>
        <end position="964"/>
    </location>
</feature>
<dbReference type="PANTHER" id="PTHR21286:SF0">
    <property type="entry name" value="NUCLEAR PORE COMPLEX PROTEIN NUP160"/>
    <property type="match status" value="1"/>
</dbReference>
<reference evidence="8" key="1">
    <citation type="journal article" date="2020" name="Nat. Commun.">
        <title>Large-scale genome sequencing of mycorrhizal fungi provides insights into the early evolution of symbiotic traits.</title>
        <authorList>
            <person name="Miyauchi S."/>
            <person name="Kiss E."/>
            <person name="Kuo A."/>
            <person name="Drula E."/>
            <person name="Kohler A."/>
            <person name="Sanchez-Garcia M."/>
            <person name="Morin E."/>
            <person name="Andreopoulos B."/>
            <person name="Barry K.W."/>
            <person name="Bonito G."/>
            <person name="Buee M."/>
            <person name="Carver A."/>
            <person name="Chen C."/>
            <person name="Cichocki N."/>
            <person name="Clum A."/>
            <person name="Culley D."/>
            <person name="Crous P.W."/>
            <person name="Fauchery L."/>
            <person name="Girlanda M."/>
            <person name="Hayes R.D."/>
            <person name="Keri Z."/>
            <person name="LaButti K."/>
            <person name="Lipzen A."/>
            <person name="Lombard V."/>
            <person name="Magnuson J."/>
            <person name="Maillard F."/>
            <person name="Murat C."/>
            <person name="Nolan M."/>
            <person name="Ohm R.A."/>
            <person name="Pangilinan J."/>
            <person name="Pereira M.F."/>
            <person name="Perotto S."/>
            <person name="Peter M."/>
            <person name="Pfister S."/>
            <person name="Riley R."/>
            <person name="Sitrit Y."/>
            <person name="Stielow J.B."/>
            <person name="Szollosi G."/>
            <person name="Zifcakova L."/>
            <person name="Stursova M."/>
            <person name="Spatafora J.W."/>
            <person name="Tedersoo L."/>
            <person name="Vaario L.M."/>
            <person name="Yamada A."/>
            <person name="Yan M."/>
            <person name="Wang P."/>
            <person name="Xu J."/>
            <person name="Bruns T."/>
            <person name="Baldrian P."/>
            <person name="Vilgalys R."/>
            <person name="Dunand C."/>
            <person name="Henrissat B."/>
            <person name="Grigoriev I.V."/>
            <person name="Hibbett D."/>
            <person name="Nagy L.G."/>
            <person name="Martin F.M."/>
        </authorList>
    </citation>
    <scope>NUCLEOTIDE SEQUENCE</scope>
    <source>
        <strain evidence="8">UH-Tt-Lm1</strain>
    </source>
</reference>
<dbReference type="GO" id="GO:0017056">
    <property type="term" value="F:structural constituent of nuclear pore"/>
    <property type="evidence" value="ECO:0007669"/>
    <property type="project" value="TreeGrafter"/>
</dbReference>
<dbReference type="InterPro" id="IPR021717">
    <property type="entry name" value="Nucleoporin_Nup160"/>
</dbReference>
<feature type="region of interest" description="Disordered" evidence="4">
    <location>
        <begin position="26"/>
        <end position="45"/>
    </location>
</feature>
<comment type="caution">
    <text evidence="8">The sequence shown here is derived from an EMBL/GenBank/DDBJ whole genome shotgun (WGS) entry which is preliminary data.</text>
</comment>
<sequence length="1355" mass="151128">MESGVLVSTQVSALFPSAQATSIPIQTSRRNAPLPPPPTESDPPVEHALESLVFHSDVTGTVLLRVIHAGLIVELISLTQDIPPIRFVFPAPVLNSPALFFWQPNELHLLAVTKTASLYRLILPARDSTRLWSDPLGRNWCREYLIKSATGYSLPMAQVQSTYSVAIALEHGSLVRLEATYIGDEVEDGEWSEHVHSHGSIFSTITSLIPSRHNPEPNSADVVAMTSCPQPSEIENVWTLSRDRTLRAWSPKNGCVSAKTIPSSSVSRALTPVPGTITPAKPTLLLGDEPQKLLRAFEHGNHIYVLVFIPTSSSTSSGGVFHLFEQISDQLVTGFSLESSSASVYCQLHDFAVIGASLHTLWSRQGQSVVESVEWEWGKVKKNGPFIGNWVASTYPQEFELTPSYLEELLLTPGSMTAKFYEATMRPGAYTVSCLSLLGAPPPQLTTPYATLGENIAAVVGCTVRLTRDPQTGAQQHDKYWNALKRDWEGFIARCREVERMARWPSVLGLRSGGDLIVVERERVGIRVGEDLPLRLHRLLSSSIAVEPQYGLMEILWTLKTKIGTRTMSTLEDRLTGVVQQVEFPYADIILDQAQRTFFRTDLDEADDNWITGRLQSIEDIDQAIRFGLDVLGGLADSEVKLEEEEVEMLLPTTESEWSRALTASFTGMTVNARYDLCLTIIALLYFLAEDLGDWDPSLLAEVLAVFRGLAMLRYVAQQAAGDSEQDSLGDPDDFVSRMRVMGVSQSKARSSPVYSLLHRLLPPSSGQKGLMESAHHFLDSTGLLQTVSPALATRSEVVYCERLRLLGYLGVAGELLTWLPRTPGVTYVQARAWLDGGRADDAALLLEGLAARFGPDSALNPEDRDALAAVLPNASLLDSDFSFYLHLRELFRAASITHHEVRASQLALSVAPLGGDTSELWYRVVKGLTELGAFDDAYATLAASPYDKLKRECVTELVHRMCEENAVEKLVSFNFAGFNTEVEDALSFNARNADPRVRPFYSRILYTWYITRGDYRNAALVMYQRARKLATLATEPSNFVPMAELQMEAYLGAVNALSLVDQKVAWITIPLTAESSYLPRKRRKLSRHIPEELYTPGRRDVEIVGVNDIHYDYTLLSAQLELNKADPTFIVGPGLFSTPSAIVMRLAQLNKFNTAMSTARSLDVDMTELFVHLTSQCLKLSRHPNSIPESDTSDWLLTDRVSSWPGTPAERGWRYLRQSLERNDSADTDFKYTKTTLETILSYDRLTPPPPWLTQILENYHHEYLIRTALRYELFEDALEHISNLIKKSGNKLAREPPKHSASTWLPYTLIDQVLAACRSLEKPSPRCVNLQRHLEVELSNRVKRIQKLSQFPR</sequence>
<evidence type="ECO:0000256" key="3">
    <source>
        <dbReference type="ARBA" id="ARBA00023242"/>
    </source>
</evidence>
<name>A0A9P6HA41_9AGAM</name>
<evidence type="ECO:0000259" key="7">
    <source>
        <dbReference type="Pfam" id="PF23347"/>
    </source>
</evidence>
<dbReference type="OrthoDB" id="67716at2759"/>
<dbReference type="Pfam" id="PF23300">
    <property type="entry name" value="HEAT_Nup120"/>
    <property type="match status" value="1"/>
</dbReference>
<keyword evidence="2" id="KW-0813">Transport</keyword>
<evidence type="ECO:0000256" key="1">
    <source>
        <dbReference type="ARBA" id="ARBA00004123"/>
    </source>
</evidence>
<feature type="domain" description="NUP160 C-terminal TPR" evidence="7">
    <location>
        <begin position="1108"/>
        <end position="1351"/>
    </location>
</feature>
<dbReference type="InterPro" id="IPR056548">
    <property type="entry name" value="HEAT_Nup120"/>
</dbReference>
<dbReference type="PANTHER" id="PTHR21286">
    <property type="entry name" value="NUCLEAR PORE COMPLEX PROTEIN NUP160"/>
    <property type="match status" value="1"/>
</dbReference>
<dbReference type="InterPro" id="IPR056536">
    <property type="entry name" value="TPR_NUP160_C"/>
</dbReference>
<keyword evidence="3" id="KW-0539">Nucleus</keyword>
<keyword evidence="9" id="KW-1185">Reference proteome</keyword>
<protein>
    <submittedName>
        <fullName evidence="8">Nucleoporin Nup120/160-domain-containing protein</fullName>
    </submittedName>
</protein>
<evidence type="ECO:0000313" key="8">
    <source>
        <dbReference type="EMBL" id="KAF9782779.1"/>
    </source>
</evidence>